<proteinExistence type="predicted"/>
<comment type="caution">
    <text evidence="2">The sequence shown here is derived from an EMBL/GenBank/DDBJ whole genome shotgun (WGS) entry which is preliminary data.</text>
</comment>
<evidence type="ECO:0000313" key="2">
    <source>
        <dbReference type="EMBL" id="MCD5518659.1"/>
    </source>
</evidence>
<accession>A0ABD4SCU1</accession>
<dbReference type="RefSeq" id="WP_002877205.1">
    <property type="nucleotide sequence ID" value="NZ_JAJNUD010000029.1"/>
</dbReference>
<sequence length="53" mass="5496">MKVSKFLGAGAAVTLSALMLAACGSSSSSSKSTRKALSWTVDGFPVFLPFLRD</sequence>
<feature type="signal peptide" evidence="1">
    <location>
        <begin position="1"/>
        <end position="21"/>
    </location>
</feature>
<keyword evidence="1" id="KW-0732">Signal</keyword>
<gene>
    <name evidence="2" type="ORF">LOB39_08855</name>
</gene>
<dbReference type="GeneID" id="98907061"/>
<organism evidence="2 3">
    <name type="scientific">Lactobacillus delbrueckii subsp. allosunkii</name>
    <dbReference type="NCBI Taxonomy" id="1050107"/>
    <lineage>
        <taxon>Bacteria</taxon>
        <taxon>Bacillati</taxon>
        <taxon>Bacillota</taxon>
        <taxon>Bacilli</taxon>
        <taxon>Lactobacillales</taxon>
        <taxon>Lactobacillaceae</taxon>
        <taxon>Lactobacillus</taxon>
    </lineage>
</organism>
<name>A0ABD4SCU1_9LACO</name>
<protein>
    <submittedName>
        <fullName evidence="2">Peptide ABC transporter substrate-binding protein</fullName>
    </submittedName>
</protein>
<dbReference type="AlphaFoldDB" id="A0ABD4SCU1"/>
<reference evidence="2 3" key="1">
    <citation type="submission" date="2021-12" db="EMBL/GenBank/DDBJ databases">
        <title>Antimicrobial susceptibility of Lactobacillus delbrueckii subsp. lactis obtained from milk products and other habitats.</title>
        <authorList>
            <person name="Shani N."/>
        </authorList>
    </citation>
    <scope>NUCLEOTIDE SEQUENCE [LARGE SCALE GENOMIC DNA]</scope>
    <source>
        <strain evidence="2 3">CIRM BIA 266</strain>
    </source>
</reference>
<dbReference type="EMBL" id="JAJNUD010000029">
    <property type="protein sequence ID" value="MCD5518659.1"/>
    <property type="molecule type" value="Genomic_DNA"/>
</dbReference>
<evidence type="ECO:0000313" key="3">
    <source>
        <dbReference type="Proteomes" id="UP001320314"/>
    </source>
</evidence>
<feature type="chain" id="PRO_5044754266" evidence="1">
    <location>
        <begin position="22"/>
        <end position="53"/>
    </location>
</feature>
<dbReference type="PROSITE" id="PS51257">
    <property type="entry name" value="PROKAR_LIPOPROTEIN"/>
    <property type="match status" value="1"/>
</dbReference>
<evidence type="ECO:0000256" key="1">
    <source>
        <dbReference type="SAM" id="SignalP"/>
    </source>
</evidence>
<dbReference type="Proteomes" id="UP001320314">
    <property type="component" value="Unassembled WGS sequence"/>
</dbReference>